<name>A0AAJ0ZHV7_9PSED</name>
<dbReference type="InterPro" id="IPR041290">
    <property type="entry name" value="Tli4_C"/>
</dbReference>
<evidence type="ECO:0000259" key="2">
    <source>
        <dbReference type="Pfam" id="PF18443"/>
    </source>
</evidence>
<dbReference type="Pfam" id="PF18443">
    <property type="entry name" value="Tli4_N"/>
    <property type="match status" value="1"/>
</dbReference>
<evidence type="ECO:0000313" key="3">
    <source>
        <dbReference type="EMBL" id="MBU4632758.1"/>
    </source>
</evidence>
<evidence type="ECO:0000313" key="4">
    <source>
        <dbReference type="Proteomes" id="UP000787568"/>
    </source>
</evidence>
<dbReference type="Pfam" id="PF18426">
    <property type="entry name" value="Tli4_C"/>
    <property type="match status" value="1"/>
</dbReference>
<organism evidence="3 4">
    <name type="scientific">Pseudomonas chlororaphis subsp. aurantiaca</name>
    <dbReference type="NCBI Taxonomy" id="86192"/>
    <lineage>
        <taxon>Bacteria</taxon>
        <taxon>Pseudomonadati</taxon>
        <taxon>Pseudomonadota</taxon>
        <taxon>Gammaproteobacteria</taxon>
        <taxon>Pseudomonadales</taxon>
        <taxon>Pseudomonadaceae</taxon>
        <taxon>Pseudomonas</taxon>
    </lineage>
</organism>
<dbReference type="AlphaFoldDB" id="A0AAJ0ZHV7"/>
<reference evidence="3" key="1">
    <citation type="submission" date="2020-12" db="EMBL/GenBank/DDBJ databases">
        <title>Generalized mutagenesis with transposon Tn5. A laboratory procedure for the identification of genes responsible for a bacterial phenotype and its regulation, illustrated with phenazine production in Pseudomonas chlororaphis.</title>
        <authorList>
            <person name="Muzio F."/>
            <person name="Sobrero P."/>
            <person name="Agaras B."/>
            <person name="Valverde C."/>
        </authorList>
    </citation>
    <scope>NUCLEOTIDE SEQUENCE</scope>
    <source>
        <strain evidence="3">SMMP3</strain>
    </source>
</reference>
<sequence>MDKTGWITHCFGRFLIDLPPQAEIRAGYYLWGDDIEVLDDTPADLVARINQRELELKSQQHDSKGSMFLRQLDFGTGASGLLSWSSEVSSEIYLLDTYLVSQPAWRAYKWTGKVSANRELRAIEMSTTLARDLRSREPNEIPSEPGFCIDRGYIVGSYFQSERFDIGVTFPEYPGTHFEFTSSTGAEEDRLLDRASGFLAGAARMVLGIETLRKRERGGAVPADEYLLASTDKGQRIYTFAWEAQGKDGSITEPNISAALGVRERSPDSSGKLPAPPFKSDKEALAFWDTIIGSVRLRPVSSASSGGSAGGS</sequence>
<dbReference type="Proteomes" id="UP000787568">
    <property type="component" value="Unassembled WGS sequence"/>
</dbReference>
<evidence type="ECO:0000259" key="1">
    <source>
        <dbReference type="Pfam" id="PF18426"/>
    </source>
</evidence>
<feature type="domain" description="Tle cognate immunity protein 4 N-terminal" evidence="2">
    <location>
        <begin position="8"/>
        <end position="72"/>
    </location>
</feature>
<dbReference type="InterPro" id="IPR040761">
    <property type="entry name" value="Tli4_N"/>
</dbReference>
<proteinExistence type="predicted"/>
<gene>
    <name evidence="3" type="ORF">I8747_08025</name>
</gene>
<comment type="caution">
    <text evidence="3">The sequence shown here is derived from an EMBL/GenBank/DDBJ whole genome shotgun (WGS) entry which is preliminary data.</text>
</comment>
<evidence type="ECO:0008006" key="5">
    <source>
        <dbReference type="Google" id="ProtNLM"/>
    </source>
</evidence>
<dbReference type="EMBL" id="JAEEFW010000002">
    <property type="protein sequence ID" value="MBU4632758.1"/>
    <property type="molecule type" value="Genomic_DNA"/>
</dbReference>
<feature type="domain" description="Tle cognate immunity protein 4 C-terminal" evidence="1">
    <location>
        <begin position="140"/>
        <end position="299"/>
    </location>
</feature>
<accession>A0AAJ0ZHV7</accession>
<protein>
    <recommendedName>
        <fullName evidence="5">Tle cognate immunity protein 4 C-terminal domain-containing protein</fullName>
    </recommendedName>
</protein>